<evidence type="ECO:0000256" key="5">
    <source>
        <dbReference type="ARBA" id="ARBA00022840"/>
    </source>
</evidence>
<dbReference type="InterPro" id="IPR029056">
    <property type="entry name" value="Ribokinase-like"/>
</dbReference>
<evidence type="ECO:0000256" key="3">
    <source>
        <dbReference type="ARBA" id="ARBA00022741"/>
    </source>
</evidence>
<evidence type="ECO:0000313" key="8">
    <source>
        <dbReference type="Proteomes" id="UP000886842"/>
    </source>
</evidence>
<feature type="domain" description="Carbohydrate kinase PfkB" evidence="6">
    <location>
        <begin position="14"/>
        <end position="317"/>
    </location>
</feature>
<comment type="similarity">
    <text evidence="1">Belongs to the carbohydrate kinase PfkB family.</text>
</comment>
<evidence type="ECO:0000256" key="2">
    <source>
        <dbReference type="ARBA" id="ARBA00022679"/>
    </source>
</evidence>
<protein>
    <recommendedName>
        <fullName evidence="6">Carbohydrate kinase PfkB domain-containing protein</fullName>
    </recommendedName>
</protein>
<dbReference type="Proteomes" id="UP000886842">
    <property type="component" value="Unassembled WGS sequence"/>
</dbReference>
<dbReference type="PANTHER" id="PTHR43085:SF1">
    <property type="entry name" value="PSEUDOURIDINE KINASE-RELATED"/>
    <property type="match status" value="1"/>
</dbReference>
<name>A0A9D1H0S5_9ACTN</name>
<dbReference type="AlphaFoldDB" id="A0A9D1H0S5"/>
<proteinExistence type="inferred from homology"/>
<evidence type="ECO:0000256" key="4">
    <source>
        <dbReference type="ARBA" id="ARBA00022777"/>
    </source>
</evidence>
<evidence type="ECO:0000259" key="6">
    <source>
        <dbReference type="Pfam" id="PF00294"/>
    </source>
</evidence>
<dbReference type="Pfam" id="PF00294">
    <property type="entry name" value="PfkB"/>
    <property type="match status" value="1"/>
</dbReference>
<dbReference type="Gene3D" id="3.40.1190.20">
    <property type="match status" value="1"/>
</dbReference>
<keyword evidence="5" id="KW-0067">ATP-binding</keyword>
<dbReference type="GO" id="GO:0016301">
    <property type="term" value="F:kinase activity"/>
    <property type="evidence" value="ECO:0007669"/>
    <property type="project" value="UniProtKB-KW"/>
</dbReference>
<organism evidence="7 8">
    <name type="scientific">Candidatus Avipropionibacterium avicola</name>
    <dbReference type="NCBI Taxonomy" id="2840701"/>
    <lineage>
        <taxon>Bacteria</taxon>
        <taxon>Bacillati</taxon>
        <taxon>Actinomycetota</taxon>
        <taxon>Actinomycetes</taxon>
        <taxon>Propionibacteriales</taxon>
        <taxon>Propionibacteriaceae</taxon>
        <taxon>Propionibacteriaceae incertae sedis</taxon>
        <taxon>Candidatus Avipropionibacterium</taxon>
    </lineage>
</organism>
<sequence length="327" mass="34024">MSTGEDGGAAVGFLVVGEALIDLVPATKGDGDADPEPASTFASTWQAQTAGGPLNTAVALARLDRTVAFGAPIGEDALARQMTAHLRANRVAVDRVPAGRGPTAMAVVSLDEAGKASYHFHAAQTATFDFDTDRMPSLADGEWLHIASLALVVRPGAETLHRWALDQRPELVSVDLNVRTIVEPDPQAYWGALEPWIDLVAERGGVVKGSDEDLDFLAPAAGLGDHAQLARHLAERGVGCVVTTLGVDGASALVDREEVRVPGRRVEVVDTVAAGDTFMAGFLDGWTTEATDPATALSRGVAAASVVVGRRGAQPPTTDEVDAVLRG</sequence>
<accession>A0A9D1H0S5</accession>
<reference evidence="7" key="1">
    <citation type="submission" date="2020-10" db="EMBL/GenBank/DDBJ databases">
        <authorList>
            <person name="Gilroy R."/>
        </authorList>
    </citation>
    <scope>NUCLEOTIDE SEQUENCE</scope>
    <source>
        <strain evidence="7">ChiGjej1B1-24693</strain>
    </source>
</reference>
<dbReference type="InterPro" id="IPR011611">
    <property type="entry name" value="PfkB_dom"/>
</dbReference>
<keyword evidence="3" id="KW-0547">Nucleotide-binding</keyword>
<dbReference type="InterPro" id="IPR050306">
    <property type="entry name" value="PfkB_Carbo_kinase"/>
</dbReference>
<dbReference type="InterPro" id="IPR002173">
    <property type="entry name" value="Carboh/pur_kinase_PfkB_CS"/>
</dbReference>
<reference evidence="7" key="2">
    <citation type="journal article" date="2021" name="PeerJ">
        <title>Extensive microbial diversity within the chicken gut microbiome revealed by metagenomics and culture.</title>
        <authorList>
            <person name="Gilroy R."/>
            <person name="Ravi A."/>
            <person name="Getino M."/>
            <person name="Pursley I."/>
            <person name="Horton D.L."/>
            <person name="Alikhan N.F."/>
            <person name="Baker D."/>
            <person name="Gharbi K."/>
            <person name="Hall N."/>
            <person name="Watson M."/>
            <person name="Adriaenssens E.M."/>
            <person name="Foster-Nyarko E."/>
            <person name="Jarju S."/>
            <person name="Secka A."/>
            <person name="Antonio M."/>
            <person name="Oren A."/>
            <person name="Chaudhuri R.R."/>
            <person name="La Ragione R."/>
            <person name="Hildebrand F."/>
            <person name="Pallen M.J."/>
        </authorList>
    </citation>
    <scope>NUCLEOTIDE SEQUENCE</scope>
    <source>
        <strain evidence="7">ChiGjej1B1-24693</strain>
    </source>
</reference>
<dbReference type="SUPFAM" id="SSF53613">
    <property type="entry name" value="Ribokinase-like"/>
    <property type="match status" value="1"/>
</dbReference>
<dbReference type="PANTHER" id="PTHR43085">
    <property type="entry name" value="HEXOKINASE FAMILY MEMBER"/>
    <property type="match status" value="1"/>
</dbReference>
<dbReference type="GO" id="GO:0005524">
    <property type="term" value="F:ATP binding"/>
    <property type="evidence" value="ECO:0007669"/>
    <property type="project" value="UniProtKB-KW"/>
</dbReference>
<evidence type="ECO:0000313" key="7">
    <source>
        <dbReference type="EMBL" id="HIT76498.1"/>
    </source>
</evidence>
<dbReference type="EMBL" id="DVLP01000380">
    <property type="protein sequence ID" value="HIT76498.1"/>
    <property type="molecule type" value="Genomic_DNA"/>
</dbReference>
<keyword evidence="4" id="KW-0418">Kinase</keyword>
<evidence type="ECO:0000256" key="1">
    <source>
        <dbReference type="ARBA" id="ARBA00010688"/>
    </source>
</evidence>
<keyword evidence="2" id="KW-0808">Transferase</keyword>
<gene>
    <name evidence="7" type="ORF">IAA98_13010</name>
</gene>
<comment type="caution">
    <text evidence="7">The sequence shown here is derived from an EMBL/GenBank/DDBJ whole genome shotgun (WGS) entry which is preliminary data.</text>
</comment>
<dbReference type="PROSITE" id="PS00584">
    <property type="entry name" value="PFKB_KINASES_2"/>
    <property type="match status" value="1"/>
</dbReference>